<sequence>MMKNAQSQYILVLTNVPDQTVATTLAHAIVENKLAACVNILPGIQSVYRWDGKTEQAVEVSMHIKTLSTRYAALEAYLHEHHPYDVPEIIAVPVVAGLPAYLHWLEEQTGKE</sequence>
<dbReference type="SUPFAM" id="SSF54913">
    <property type="entry name" value="GlnB-like"/>
    <property type="match status" value="1"/>
</dbReference>
<protein>
    <submittedName>
        <fullName evidence="2">Divalent-cation tolerance protein CutA</fullName>
    </submittedName>
</protein>
<dbReference type="Proteomes" id="UP000653343">
    <property type="component" value="Unassembled WGS sequence"/>
</dbReference>
<organism evidence="2 3">
    <name type="scientific">Undibacterium squillarum</name>
    <dbReference type="NCBI Taxonomy" id="1131567"/>
    <lineage>
        <taxon>Bacteria</taxon>
        <taxon>Pseudomonadati</taxon>
        <taxon>Pseudomonadota</taxon>
        <taxon>Betaproteobacteria</taxon>
        <taxon>Burkholderiales</taxon>
        <taxon>Oxalobacteraceae</taxon>
        <taxon>Undibacterium</taxon>
    </lineage>
</organism>
<dbReference type="PANTHER" id="PTHR23419">
    <property type="entry name" value="DIVALENT CATION TOLERANCE CUTA-RELATED"/>
    <property type="match status" value="1"/>
</dbReference>
<dbReference type="Gene3D" id="3.30.70.120">
    <property type="match status" value="1"/>
</dbReference>
<dbReference type="Pfam" id="PF03091">
    <property type="entry name" value="CutA1"/>
    <property type="match status" value="1"/>
</dbReference>
<name>A0ABQ2Y0B7_9BURK</name>
<dbReference type="InterPro" id="IPR004323">
    <property type="entry name" value="Ion_tolerance_CutA"/>
</dbReference>
<evidence type="ECO:0000313" key="2">
    <source>
        <dbReference type="EMBL" id="GGX42585.1"/>
    </source>
</evidence>
<comment type="caution">
    <text evidence="2">The sequence shown here is derived from an EMBL/GenBank/DDBJ whole genome shotgun (WGS) entry which is preliminary data.</text>
</comment>
<keyword evidence="3" id="KW-1185">Reference proteome</keyword>
<gene>
    <name evidence="2" type="primary">cutA</name>
    <name evidence="2" type="ORF">GCM10010946_21580</name>
</gene>
<evidence type="ECO:0000313" key="3">
    <source>
        <dbReference type="Proteomes" id="UP000653343"/>
    </source>
</evidence>
<comment type="similarity">
    <text evidence="1">Belongs to the CutA family.</text>
</comment>
<dbReference type="EMBL" id="BMYU01000004">
    <property type="protein sequence ID" value="GGX42585.1"/>
    <property type="molecule type" value="Genomic_DNA"/>
</dbReference>
<proteinExistence type="inferred from homology"/>
<dbReference type="InterPro" id="IPR011322">
    <property type="entry name" value="N-reg_PII-like_a/b"/>
</dbReference>
<evidence type="ECO:0000256" key="1">
    <source>
        <dbReference type="ARBA" id="ARBA00010169"/>
    </source>
</evidence>
<dbReference type="InterPro" id="IPR015867">
    <property type="entry name" value="N-reg_PII/ATP_PRibTrfase_C"/>
</dbReference>
<reference evidence="3" key="1">
    <citation type="journal article" date="2019" name="Int. J. Syst. Evol. Microbiol.">
        <title>The Global Catalogue of Microorganisms (GCM) 10K type strain sequencing project: providing services to taxonomists for standard genome sequencing and annotation.</title>
        <authorList>
            <consortium name="The Broad Institute Genomics Platform"/>
            <consortium name="The Broad Institute Genome Sequencing Center for Infectious Disease"/>
            <person name="Wu L."/>
            <person name="Ma J."/>
        </authorList>
    </citation>
    <scope>NUCLEOTIDE SEQUENCE [LARGE SCALE GENOMIC DNA]</scope>
    <source>
        <strain evidence="3">KCTC 23917</strain>
    </source>
</reference>
<dbReference type="PANTHER" id="PTHR23419:SF8">
    <property type="entry name" value="FI09726P"/>
    <property type="match status" value="1"/>
</dbReference>
<dbReference type="RefSeq" id="WP_189357183.1">
    <property type="nucleotide sequence ID" value="NZ_BMYU01000004.1"/>
</dbReference>
<accession>A0ABQ2Y0B7</accession>